<keyword evidence="3" id="KW-1185">Reference proteome</keyword>
<name>A0A6F8PUS1_9GAMM</name>
<dbReference type="GO" id="GO:0016075">
    <property type="term" value="P:rRNA catabolic process"/>
    <property type="evidence" value="ECO:0007669"/>
    <property type="project" value="TreeGrafter"/>
</dbReference>
<dbReference type="GO" id="GO:0003677">
    <property type="term" value="F:DNA binding"/>
    <property type="evidence" value="ECO:0007669"/>
    <property type="project" value="InterPro"/>
</dbReference>
<dbReference type="GO" id="GO:0004521">
    <property type="term" value="F:RNA endonuclease activity"/>
    <property type="evidence" value="ECO:0007669"/>
    <property type="project" value="TreeGrafter"/>
</dbReference>
<dbReference type="PANTHER" id="PTHR33988">
    <property type="entry name" value="ENDORIBONUCLEASE MAZF-RELATED"/>
    <property type="match status" value="1"/>
</dbReference>
<dbReference type="AlphaFoldDB" id="A0A6F8PUS1"/>
<dbReference type="PANTHER" id="PTHR33988:SF2">
    <property type="entry name" value="ENDORIBONUCLEASE MAZF"/>
    <property type="match status" value="1"/>
</dbReference>
<dbReference type="EC" id="3.1.-.-" evidence="1"/>
<comment type="function">
    <text evidence="1">Toxic component of a type II toxin-antitoxin (TA) system.</text>
</comment>
<dbReference type="SUPFAM" id="SSF50118">
    <property type="entry name" value="Cell growth inhibitor/plasmid maintenance toxic component"/>
    <property type="match status" value="1"/>
</dbReference>
<dbReference type="InterPro" id="IPR003477">
    <property type="entry name" value="PemK-like"/>
</dbReference>
<keyword evidence="1" id="KW-0540">Nuclease</keyword>
<gene>
    <name evidence="2" type="ORF">THMIRHAS_11500</name>
</gene>
<protein>
    <recommendedName>
        <fullName evidence="1">mRNA interferase</fullName>
        <ecNumber evidence="1">3.1.-.-</ecNumber>
    </recommendedName>
</protein>
<dbReference type="Gene3D" id="2.30.30.110">
    <property type="match status" value="1"/>
</dbReference>
<dbReference type="GO" id="GO:0006402">
    <property type="term" value="P:mRNA catabolic process"/>
    <property type="evidence" value="ECO:0007669"/>
    <property type="project" value="TreeGrafter"/>
</dbReference>
<keyword evidence="1" id="KW-0378">Hydrolase</keyword>
<keyword evidence="1" id="KW-0255">Endonuclease</keyword>
<comment type="similarity">
    <text evidence="1">Belongs to the PemK/MazF family.</text>
</comment>
<evidence type="ECO:0000313" key="2">
    <source>
        <dbReference type="EMBL" id="BBP45777.1"/>
    </source>
</evidence>
<sequence length="120" mass="13401">MSTFFPLKRGGIYLANLNPAKGSEPGKVRPVLVIQNDWLNEVQHATVIVLPLTTVLVDDAEPLRFRLFARDKLQKSSDVLCDQIRALDLRRITSDCLTTLTSAELASIEQNLKQVLNLSL</sequence>
<dbReference type="Proteomes" id="UP000501726">
    <property type="component" value="Chromosome"/>
</dbReference>
<organism evidence="2 3">
    <name type="scientific">Thiosulfatimonas sediminis</name>
    <dbReference type="NCBI Taxonomy" id="2675054"/>
    <lineage>
        <taxon>Bacteria</taxon>
        <taxon>Pseudomonadati</taxon>
        <taxon>Pseudomonadota</taxon>
        <taxon>Gammaproteobacteria</taxon>
        <taxon>Thiotrichales</taxon>
        <taxon>Piscirickettsiaceae</taxon>
        <taxon>Thiosulfatimonas</taxon>
    </lineage>
</organism>
<reference evidence="3" key="1">
    <citation type="submission" date="2019-11" db="EMBL/GenBank/DDBJ databases">
        <title>Isolation and characterization of two novel species in the genus Thiomicrorhabdus.</title>
        <authorList>
            <person name="Mochizuki J."/>
            <person name="Kojima H."/>
            <person name="Fukui M."/>
        </authorList>
    </citation>
    <scope>NUCLEOTIDE SEQUENCE [LARGE SCALE GENOMIC DNA]</scope>
    <source>
        <strain evidence="3">aks77</strain>
    </source>
</reference>
<dbReference type="Pfam" id="PF02452">
    <property type="entry name" value="PemK_toxin"/>
    <property type="match status" value="1"/>
</dbReference>
<dbReference type="InterPro" id="IPR011067">
    <property type="entry name" value="Plasmid_toxin/cell-grow_inhib"/>
</dbReference>
<dbReference type="PIRSF" id="PIRSF033490">
    <property type="entry name" value="MazF"/>
    <property type="match status" value="1"/>
</dbReference>
<dbReference type="KEGG" id="tse:THMIRHAS_11500"/>
<dbReference type="RefSeq" id="WP_173271798.1">
    <property type="nucleotide sequence ID" value="NZ_AP021889.1"/>
</dbReference>
<accession>A0A6F8PUS1</accession>
<proteinExistence type="inferred from homology"/>
<evidence type="ECO:0000313" key="3">
    <source>
        <dbReference type="Proteomes" id="UP000501726"/>
    </source>
</evidence>
<dbReference type="GO" id="GO:0016787">
    <property type="term" value="F:hydrolase activity"/>
    <property type="evidence" value="ECO:0007669"/>
    <property type="project" value="UniProtKB-KW"/>
</dbReference>
<evidence type="ECO:0000256" key="1">
    <source>
        <dbReference type="PIRNR" id="PIRNR033490"/>
    </source>
</evidence>
<dbReference type="EMBL" id="AP021889">
    <property type="protein sequence ID" value="BBP45777.1"/>
    <property type="molecule type" value="Genomic_DNA"/>
</dbReference>